<protein>
    <submittedName>
        <fullName evidence="3">Actin cross-linking</fullName>
    </submittedName>
</protein>
<dbReference type="SUPFAM" id="SSF50978">
    <property type="entry name" value="WD40 repeat-like"/>
    <property type="match status" value="1"/>
</dbReference>
<reference evidence="3 4" key="1">
    <citation type="journal article" date="2012" name="Eukaryot. Cell">
        <title>Draft genome sequence of CBS 2479, the standard type strain of Trichosporon asahii.</title>
        <authorList>
            <person name="Yang R.Y."/>
            <person name="Li H.T."/>
            <person name="Zhu H."/>
            <person name="Zhou G.P."/>
            <person name="Wang M."/>
            <person name="Wang L."/>
        </authorList>
    </citation>
    <scope>NUCLEOTIDE SEQUENCE [LARGE SCALE GENOMIC DNA]</scope>
    <source>
        <strain evidence="4">ATCC 90039 / CBS 2479 / JCM 2466 / KCTC 7840 / NCYC 2677 / UAMH 7654</strain>
    </source>
</reference>
<dbReference type="HOGENOM" id="CLU_259451_0_0_1"/>
<dbReference type="KEGG" id="tasa:A1Q1_03908"/>
<dbReference type="SMART" id="SM01167">
    <property type="entry name" value="DUF1900"/>
    <property type="match status" value="2"/>
</dbReference>
<feature type="region of interest" description="Disordered" evidence="2">
    <location>
        <begin position="771"/>
        <end position="844"/>
    </location>
</feature>
<evidence type="ECO:0000256" key="2">
    <source>
        <dbReference type="SAM" id="MobiDB-lite"/>
    </source>
</evidence>
<dbReference type="SMART" id="SM00320">
    <property type="entry name" value="WD40"/>
    <property type="match status" value="4"/>
</dbReference>
<dbReference type="OrthoDB" id="347435at2759"/>
<dbReference type="InterPro" id="IPR001680">
    <property type="entry name" value="WD40_rpt"/>
</dbReference>
<dbReference type="EMBL" id="ALBS01000258">
    <property type="protein sequence ID" value="EJT47279.1"/>
    <property type="molecule type" value="Genomic_DNA"/>
</dbReference>
<dbReference type="Gene3D" id="2.130.10.10">
    <property type="entry name" value="YVTN repeat-like/Quinoprotein amine dehydrogenase"/>
    <property type="match status" value="2"/>
</dbReference>
<evidence type="ECO:0000256" key="1">
    <source>
        <dbReference type="ARBA" id="ARBA00009482"/>
    </source>
</evidence>
<dbReference type="InterPro" id="IPR015943">
    <property type="entry name" value="WD40/YVTN_repeat-like_dom_sf"/>
</dbReference>
<proteinExistence type="inferred from homology"/>
<feature type="region of interest" description="Disordered" evidence="2">
    <location>
        <begin position="366"/>
        <end position="485"/>
    </location>
</feature>
<dbReference type="SUPFAM" id="SSF52540">
    <property type="entry name" value="P-loop containing nucleoside triphosphate hydrolases"/>
    <property type="match status" value="1"/>
</dbReference>
<name>J6ERX7_TRIAS</name>
<comment type="caution">
    <text evidence="3">The sequence shown here is derived from an EMBL/GenBank/DDBJ whole genome shotgun (WGS) entry which is preliminary data.</text>
</comment>
<feature type="compositionally biased region" description="Low complexity" evidence="2">
    <location>
        <begin position="442"/>
        <end position="471"/>
    </location>
</feature>
<dbReference type="InterPro" id="IPR027417">
    <property type="entry name" value="P-loop_NTPase"/>
</dbReference>
<feature type="compositionally biased region" description="Polar residues" evidence="2">
    <location>
        <begin position="797"/>
        <end position="811"/>
    </location>
</feature>
<dbReference type="PANTHER" id="PTHR10856:SF20">
    <property type="entry name" value="CORONIN-7"/>
    <property type="match status" value="1"/>
</dbReference>
<comment type="similarity">
    <text evidence="1">Belongs to the WD repeat coronin family.</text>
</comment>
<dbReference type="SUPFAM" id="SSF101908">
    <property type="entry name" value="Putative isomerase YbhE"/>
    <property type="match status" value="1"/>
</dbReference>
<dbReference type="InterPro" id="IPR015505">
    <property type="entry name" value="Coronin"/>
</dbReference>
<feature type="compositionally biased region" description="Polar residues" evidence="2">
    <location>
        <begin position="399"/>
        <end position="409"/>
    </location>
</feature>
<dbReference type="Proteomes" id="UP000002748">
    <property type="component" value="Unassembled WGS sequence"/>
</dbReference>
<dbReference type="RefSeq" id="XP_014177808.1">
    <property type="nucleotide sequence ID" value="XM_014322333.1"/>
</dbReference>
<feature type="region of interest" description="Disordered" evidence="2">
    <location>
        <begin position="1301"/>
        <end position="1326"/>
    </location>
</feature>
<dbReference type="PANTHER" id="PTHR10856">
    <property type="entry name" value="CORONIN"/>
    <property type="match status" value="1"/>
</dbReference>
<dbReference type="Pfam" id="PF16300">
    <property type="entry name" value="WD40_4"/>
    <property type="match status" value="2"/>
</dbReference>
<evidence type="ECO:0000313" key="3">
    <source>
        <dbReference type="EMBL" id="EJT47279.1"/>
    </source>
</evidence>
<dbReference type="Gene3D" id="3.40.50.300">
    <property type="entry name" value="P-loop containing nucleotide triphosphate hydrolases"/>
    <property type="match status" value="1"/>
</dbReference>
<dbReference type="VEuPathDB" id="FungiDB:A1Q1_03908"/>
<organism evidence="3 4">
    <name type="scientific">Trichosporon asahii var. asahii (strain ATCC 90039 / CBS 2479 / JCM 2466 / KCTC 7840 / NBRC 103889/ NCYC 2677 / UAMH 7654)</name>
    <name type="common">Yeast</name>
    <dbReference type="NCBI Taxonomy" id="1186058"/>
    <lineage>
        <taxon>Eukaryota</taxon>
        <taxon>Fungi</taxon>
        <taxon>Dikarya</taxon>
        <taxon>Basidiomycota</taxon>
        <taxon>Agaricomycotina</taxon>
        <taxon>Tremellomycetes</taxon>
        <taxon>Trichosporonales</taxon>
        <taxon>Trichosporonaceae</taxon>
        <taxon>Trichosporon</taxon>
    </lineage>
</organism>
<dbReference type="GeneID" id="25987421"/>
<evidence type="ECO:0000313" key="4">
    <source>
        <dbReference type="Proteomes" id="UP000002748"/>
    </source>
</evidence>
<accession>J6ERX7</accession>
<dbReference type="InterPro" id="IPR036322">
    <property type="entry name" value="WD40_repeat_dom_sf"/>
</dbReference>
<sequence>MRQQFGATKFRNAVPAVPARDHWYRTHLPSASDAPQNTVAYSSVVKTNREHVVTVTPSGDVSIRRYDAVGDKEGEAWQGKLGSVADWDLSRLEGGDMVVAGADGTAPEQQASFKAPARVTSIALHPTTRGIALACSTVVEVYDLHAGEAVIKLNVPDNQPLWSAAWKSDGRLIADVTKKGQMYVWDPRASADPITKRDLATVLQALKPVRVAWAGDDVFVTSFSRTRARQYSLFKPDLSTIFTASVDNSQGPLSPLVDEERRIVYLVGRGDMTLRQIELSGPQGYQEVTHPLQYAVCSGSLAAAHWSTLPVMEARVASILLPVVDKDGETLMPVHINVPRRQLIDYHADLYPDVVGGVPEQEAKAWFDGGDNKPLPVSLDPTRRGEWEKSVASYAPAPRTSTTKSNVQAPQEPLPNMAKPDPKSEARAVSPEPSPEPEKKAAAAPAPASATATPASTKPAAQASSSASAASNDLPKPQDGEDYASTSYKVRNVCERLEQFRKEHVKDHKSPLMVGLQGPQGCGKTTLCDALLQHLRDKGLKVAVLSLDDLYRTHDGLKKVAEDHPNNPLLAGRGPPGTHDMELAADVLNKIVHINDNNGHVDLPVFDKSLCGGEGDRSVKTVPVDGPLDVFVLEGWSMGFGPLTPSALKERYEKKDGKYFPQHSLESLTDLNESLVQVSQKMYPPFTALVQVEPTSYDYVFDWRLQQEHNMKAANGGKGMTDEQVHKFVERYMPEYEVWGETVLAKDAPWAGHVIRMKYGKDREVLKFETPKSDKPNMFGMSEPAGAPASKAKNETKPTNAASETKTTQRNPAAHTFHPQKLPGLEEAPESRTMPGETPSKVIPGTRESTLAGVVPEEKPKTQDRPRYNPTWSRKFMGARSPLNPTYYEIPPVATLHQDSCVLHITNRLALFPIQGPGGRVCVHPLAQKGRMPDGGKGFLSGGAGLTDFAAFAGEEQDTVVLAGDDGALRVWRVGKEGIEGPGPEPEQTIKAGMDKIAHVAFHPTAWNLVVVASNDLKSPALHFFDISEGQHQLHVPLDVGQIFTFAISHNGSKVALSCKNSQIVVLDPRQPEKMVKGKAHDSPRSFQLAWIDDTHLVSVGFNRGSMRKINLYEVTDNEVKTLASSTIDVSPSVLFPSYDPDTNILYVWGKGERAIQAFEIQPGANEPIAKLPAFTGSAPQLAVAFFPKTACDVRKVEVSRALRLTAKTLEDVTFTIPRNKPQFFQDDIYVDTLDPTPVTLAEQWINGDDTPPKKLSLRPEGMEILSEAPAPTVVKKKFVPAAQVMSEEEKRQKEMDALFARAQADVSDSESEPEVKGLPPPDDDW</sequence>
<gene>
    <name evidence="3" type="ORF">A1Q1_03908</name>
</gene>